<reference evidence="4" key="1">
    <citation type="submission" date="2016-04" db="EMBL/GenBank/DDBJ databases">
        <authorList>
            <person name="Guldener U."/>
            <person name="Guldener U."/>
        </authorList>
    </citation>
    <scope>NUCLEOTIDE SEQUENCE [LARGE SCALE GENOMIC DNA]</scope>
    <source>
        <strain evidence="4">UB2112</strain>
    </source>
</reference>
<feature type="signal peptide" evidence="1">
    <location>
        <begin position="1"/>
        <end position="26"/>
    </location>
</feature>
<name>A0A1K0GUZ2_9BASI</name>
<dbReference type="OrthoDB" id="2556307at2759"/>
<evidence type="ECO:0000313" key="3">
    <source>
        <dbReference type="EMBL" id="SYW75945.1"/>
    </source>
</evidence>
<evidence type="ECO:0000313" key="2">
    <source>
        <dbReference type="EMBL" id="SAM84457.1"/>
    </source>
</evidence>
<gene>
    <name evidence="3" type="ORF">UBRO2_01100</name>
    <name evidence="2" type="ORF">UBRO_14478</name>
</gene>
<evidence type="ECO:0000313" key="4">
    <source>
        <dbReference type="Proteomes" id="UP000179920"/>
    </source>
</evidence>
<dbReference type="AlphaFoldDB" id="A0A1K0GUZ2"/>
<dbReference type="Proteomes" id="UP000658997">
    <property type="component" value="Unassembled WGS sequence"/>
</dbReference>
<dbReference type="Proteomes" id="UP000179920">
    <property type="component" value="Chromosome XIV"/>
</dbReference>
<evidence type="ECO:0000313" key="5">
    <source>
        <dbReference type="Proteomes" id="UP000658997"/>
    </source>
</evidence>
<evidence type="ECO:0000256" key="1">
    <source>
        <dbReference type="SAM" id="SignalP"/>
    </source>
</evidence>
<proteinExistence type="predicted"/>
<keyword evidence="5" id="KW-1185">Reference proteome</keyword>
<keyword evidence="1" id="KW-0732">Signal</keyword>
<dbReference type="EMBL" id="LT558130">
    <property type="protein sequence ID" value="SAM84457.1"/>
    <property type="molecule type" value="Genomic_DNA"/>
</dbReference>
<accession>A0A1K0GUZ2</accession>
<organism evidence="2 4">
    <name type="scientific">Ustilago bromivora</name>
    <dbReference type="NCBI Taxonomy" id="307758"/>
    <lineage>
        <taxon>Eukaryota</taxon>
        <taxon>Fungi</taxon>
        <taxon>Dikarya</taxon>
        <taxon>Basidiomycota</taxon>
        <taxon>Ustilaginomycotina</taxon>
        <taxon>Ustilaginomycetes</taxon>
        <taxon>Ustilaginales</taxon>
        <taxon>Ustilaginaceae</taxon>
        <taxon>Ustilago</taxon>
    </lineage>
</organism>
<evidence type="ECO:0008006" key="6">
    <source>
        <dbReference type="Google" id="ProtNLM"/>
    </source>
</evidence>
<dbReference type="EMBL" id="ULHB01000013">
    <property type="protein sequence ID" value="SYW75945.1"/>
    <property type="molecule type" value="Genomic_DNA"/>
</dbReference>
<feature type="chain" id="PRO_5038218806" description="Effector family protein Eff1" evidence="1">
    <location>
        <begin position="27"/>
        <end position="413"/>
    </location>
</feature>
<protein>
    <recommendedName>
        <fullName evidence="6">Effector family protein Eff1</fullName>
    </recommendedName>
</protein>
<sequence length="413" mass="46122">MFGKTLKAFILLQLVVLATLAPVLFAQRLGPQRVPSNGEQQRAHEEFLNQYPEETRATIRVNRGFTMQIPGHRAPAYISPAHIGYYRAIKVPSESLKECLLNHMMERGQPFFAEHPGGDVYFYSERTRGKGFEEEQVEETQAAGVRKVLSREGSRTVILPKSNLAGEVAETSRNARSGLPSLRKNWKRSPLQTIGKTSVGDILPPIDEDKVLLHKADQNSLLDTGALQRKKLFSYSRFVPIREGTKGSWFSGGKFPWYGDHSLSPPSSTKQVNQLLKASKLTPSAGSLTVRPATFQKQFLAVKLPGYGWNAATINRMRKTGTPFFVEGADGKVWYHNPKNQRTRFVRTKNRFEEGVRRAIREHGVATVEMPPFAIRPAATEASSGLSWTQRLTKGARGLFGRVAGGFKYLRGP</sequence>
<reference evidence="3" key="3">
    <citation type="submission" date="2018-08" db="EMBL/GenBank/DDBJ databases">
        <authorList>
            <person name="Guldener U."/>
        </authorList>
    </citation>
    <scope>NUCLEOTIDE SEQUENCE</scope>
    <source>
        <strain evidence="3">UB2</strain>
    </source>
</reference>
<reference evidence="2" key="2">
    <citation type="submission" date="2016-04" db="EMBL/GenBank/DDBJ databases">
        <authorList>
            <person name="Evans L.H."/>
            <person name="Alamgir A."/>
            <person name="Owens N."/>
            <person name="Weber N.D."/>
            <person name="Virtaneva K."/>
            <person name="Barbian K."/>
            <person name="Babar A."/>
            <person name="Rosenke K."/>
        </authorList>
    </citation>
    <scope>NUCLEOTIDE SEQUENCE</scope>
    <source>
        <strain evidence="2">UB2112</strain>
    </source>
</reference>